<name>A0A151GX65_DRECN</name>
<dbReference type="PANTHER" id="PTHR42070:SF1">
    <property type="entry name" value="FILAMENT ASSOCIATED PROTEIN, PUTATIVE (AFU_ORTHOLOGUE AFUA_8G06630)-RELATED"/>
    <property type="match status" value="1"/>
</dbReference>
<dbReference type="CDD" id="cd14688">
    <property type="entry name" value="bZIP_YAP"/>
    <property type="match status" value="1"/>
</dbReference>
<dbReference type="InParanoid" id="A0A151GX65"/>
<feature type="region of interest" description="Disordered" evidence="1">
    <location>
        <begin position="1"/>
        <end position="30"/>
    </location>
</feature>
<evidence type="ECO:0000313" key="2">
    <source>
        <dbReference type="EMBL" id="KYK61697.1"/>
    </source>
</evidence>
<reference evidence="2 3" key="1">
    <citation type="journal article" date="2016" name="Sci. Rep.">
        <title>Insights into Adaptations to a Near-Obligate Nematode Endoparasitic Lifestyle from the Finished Genome of Drechmeria coniospora.</title>
        <authorList>
            <person name="Zhang L."/>
            <person name="Zhou Z."/>
            <person name="Guo Q."/>
            <person name="Fokkens L."/>
            <person name="Miskei M."/>
            <person name="Pocsi I."/>
            <person name="Zhang W."/>
            <person name="Chen M."/>
            <person name="Wang L."/>
            <person name="Sun Y."/>
            <person name="Donzelli B.G."/>
            <person name="Gibson D.M."/>
            <person name="Nelson D.R."/>
            <person name="Luo J.G."/>
            <person name="Rep M."/>
            <person name="Liu H."/>
            <person name="Yang S."/>
            <person name="Wang J."/>
            <person name="Krasnoff S.B."/>
            <person name="Xu Y."/>
            <person name="Molnar I."/>
            <person name="Lin M."/>
        </authorList>
    </citation>
    <scope>NUCLEOTIDE SEQUENCE [LARGE SCALE GENOMIC DNA]</scope>
    <source>
        <strain evidence="2 3">ARSEF 6962</strain>
    </source>
</reference>
<dbReference type="Proteomes" id="UP000076580">
    <property type="component" value="Chromosome 01"/>
</dbReference>
<feature type="region of interest" description="Disordered" evidence="1">
    <location>
        <begin position="103"/>
        <end position="155"/>
    </location>
</feature>
<dbReference type="AlphaFoldDB" id="A0A151GX65"/>
<dbReference type="GeneID" id="63715483"/>
<sequence length="300" mass="32122">MAGAKTESSTSASAVRIRENQRRSRARRKEYVESMERKVKDFERRGVEATLEMQQAARTVAIENARLRMMLARMGASTVDVDDFLQSFQEQDAARALESVRLQGLSSDPPDQDIKGLVQPKPDETRVGKSTGSDDGHHGHNTTGPDSARCSAATAAEANATYHPLPPWVRRPDAAAVTPFDKLDVLALASMQQGSCDGMPRSTGHSSADSRADSPSTAGASPGAITPSSNGPHALSPRGPSSFASPVEMSCNAAAQIIAEMQGYGQHRELVQDELGCHGQSKGFSKSSVLFHILEREGHL</sequence>
<organism evidence="2 3">
    <name type="scientific">Drechmeria coniospora</name>
    <name type="common">Nematophagous fungus</name>
    <name type="synonym">Meria coniospora</name>
    <dbReference type="NCBI Taxonomy" id="98403"/>
    <lineage>
        <taxon>Eukaryota</taxon>
        <taxon>Fungi</taxon>
        <taxon>Dikarya</taxon>
        <taxon>Ascomycota</taxon>
        <taxon>Pezizomycotina</taxon>
        <taxon>Sordariomycetes</taxon>
        <taxon>Hypocreomycetidae</taxon>
        <taxon>Hypocreales</taxon>
        <taxon>Ophiocordycipitaceae</taxon>
        <taxon>Drechmeria</taxon>
    </lineage>
</organism>
<dbReference type="PANTHER" id="PTHR42070">
    <property type="entry name" value="FILAMENT ASSOCIATED PROTEIN, PUTATIVE (AFU_ORTHOLOGUE AFUA_8G06630)-RELATED"/>
    <property type="match status" value="1"/>
</dbReference>
<dbReference type="RefSeq" id="XP_040661049.1">
    <property type="nucleotide sequence ID" value="XM_040800166.1"/>
</dbReference>
<evidence type="ECO:0000313" key="3">
    <source>
        <dbReference type="Proteomes" id="UP000076580"/>
    </source>
</evidence>
<dbReference type="STRING" id="98403.A0A151GX65"/>
<gene>
    <name evidence="2" type="ORF">DCS_02840</name>
</gene>
<comment type="caution">
    <text evidence="2">The sequence shown here is derived from an EMBL/GenBank/DDBJ whole genome shotgun (WGS) entry which is preliminary data.</text>
</comment>
<feature type="compositionally biased region" description="Polar residues" evidence="1">
    <location>
        <begin position="203"/>
        <end position="219"/>
    </location>
</feature>
<keyword evidence="3" id="KW-1185">Reference proteome</keyword>
<feature type="compositionally biased region" description="Basic and acidic residues" evidence="1">
    <location>
        <begin position="121"/>
        <end position="138"/>
    </location>
</feature>
<dbReference type="EMBL" id="LAYC01000001">
    <property type="protein sequence ID" value="KYK61697.1"/>
    <property type="molecule type" value="Genomic_DNA"/>
</dbReference>
<evidence type="ECO:0000256" key="1">
    <source>
        <dbReference type="SAM" id="MobiDB-lite"/>
    </source>
</evidence>
<proteinExistence type="predicted"/>
<feature type="region of interest" description="Disordered" evidence="1">
    <location>
        <begin position="194"/>
        <end position="243"/>
    </location>
</feature>
<feature type="compositionally biased region" description="Polar residues" evidence="1">
    <location>
        <begin position="1"/>
        <end position="13"/>
    </location>
</feature>
<accession>A0A151GX65</accession>
<protein>
    <recommendedName>
        <fullName evidence="4">BZIP domain-containing protein</fullName>
    </recommendedName>
</protein>
<evidence type="ECO:0008006" key="4">
    <source>
        <dbReference type="Google" id="ProtNLM"/>
    </source>
</evidence>
<dbReference type="OrthoDB" id="28335at2759"/>